<evidence type="ECO:0000313" key="2">
    <source>
        <dbReference type="EMBL" id="MBA2949962.1"/>
    </source>
</evidence>
<evidence type="ECO:0000313" key="3">
    <source>
        <dbReference type="Proteomes" id="UP000545761"/>
    </source>
</evidence>
<feature type="region of interest" description="Disordered" evidence="1">
    <location>
        <begin position="1"/>
        <end position="20"/>
    </location>
</feature>
<dbReference type="EMBL" id="JACEHE010000023">
    <property type="protein sequence ID" value="MBA2949962.1"/>
    <property type="molecule type" value="Genomic_DNA"/>
</dbReference>
<evidence type="ECO:0000256" key="1">
    <source>
        <dbReference type="SAM" id="MobiDB-lite"/>
    </source>
</evidence>
<protein>
    <recommendedName>
        <fullName evidence="4">Transferase</fullName>
    </recommendedName>
</protein>
<accession>A0A7W0DRJ4</accession>
<organism evidence="2 3">
    <name type="scientific">Streptomyces himalayensis subsp. himalayensis</name>
    <dbReference type="NCBI Taxonomy" id="2756131"/>
    <lineage>
        <taxon>Bacteria</taxon>
        <taxon>Bacillati</taxon>
        <taxon>Actinomycetota</taxon>
        <taxon>Actinomycetes</taxon>
        <taxon>Kitasatosporales</taxon>
        <taxon>Streptomycetaceae</taxon>
        <taxon>Streptomyces</taxon>
        <taxon>Streptomyces himalayensis</taxon>
    </lineage>
</organism>
<dbReference type="AlphaFoldDB" id="A0A7W0DRJ4"/>
<evidence type="ECO:0008006" key="4">
    <source>
        <dbReference type="Google" id="ProtNLM"/>
    </source>
</evidence>
<feature type="compositionally biased region" description="Basic and acidic residues" evidence="1">
    <location>
        <begin position="7"/>
        <end position="17"/>
    </location>
</feature>
<dbReference type="Proteomes" id="UP000545761">
    <property type="component" value="Unassembled WGS sequence"/>
</dbReference>
<comment type="caution">
    <text evidence="2">The sequence shown here is derived from an EMBL/GenBank/DDBJ whole genome shotgun (WGS) entry which is preliminary data.</text>
</comment>
<reference evidence="2 3" key="1">
    <citation type="submission" date="2020-07" db="EMBL/GenBank/DDBJ databases">
        <title>Streptomyces isolated from Indian soil.</title>
        <authorList>
            <person name="Mandal S."/>
            <person name="Maiti P.K."/>
        </authorList>
    </citation>
    <scope>NUCLEOTIDE SEQUENCE [LARGE SCALE GENOMIC DNA]</scope>
    <source>
        <strain evidence="2 3">PSKA28</strain>
    </source>
</reference>
<gene>
    <name evidence="2" type="ORF">H1D24_30165</name>
</gene>
<sequence length="285" mass="30962">MAPNSAGDRHSEADHVASPRVDCQADSAGGLTFDISDPGTPGPVHLVLRRRDSGHPAEEVRLPLTPAADCRLRAALPSSVRLAEGRWDVYAQQAGEEPQRLAPGVNDLRSLVDRAPDSTGEQIAVRIPYATKHGNLTVRSWLRSPHAEAGEILISEASLDIRGRVYGTPLTPDAYAEAVPRTDPDRVQRSQVTVEGRDFTVVLHHGMLADTGPGRWNLWLRPAGESGPRVRIARLLDDVPDKKAIFTYPFVRMETENGPVETGPYYTLDNDLSVHVRAAGPGKDG</sequence>
<name>A0A7W0DRJ4_9ACTN</name>
<proteinExistence type="predicted"/>